<name>A0ACB9BC84_ARCLA</name>
<keyword evidence="2" id="KW-1185">Reference proteome</keyword>
<sequence>MVEHLLLRVYKDWKKPSTGKEQSAKRGKRRNRKIQANLPTFYEMMATLKIHLEEMMVVSANFEMVVIVAEELYGFFPKNGNIQEEKMGGDCYQSNFPVFQRFEVFRQELSVVDLRNQLVYIPYTPGNVCDMAARPRNGLLAIGPSSSRLDKGKGHA</sequence>
<reference evidence="2" key="1">
    <citation type="journal article" date="2022" name="Mol. Ecol. Resour.">
        <title>The genomes of chicory, endive, great burdock and yacon provide insights into Asteraceae palaeo-polyploidization history and plant inulin production.</title>
        <authorList>
            <person name="Fan W."/>
            <person name="Wang S."/>
            <person name="Wang H."/>
            <person name="Wang A."/>
            <person name="Jiang F."/>
            <person name="Liu H."/>
            <person name="Zhao H."/>
            <person name="Xu D."/>
            <person name="Zhang Y."/>
        </authorList>
    </citation>
    <scope>NUCLEOTIDE SEQUENCE [LARGE SCALE GENOMIC DNA]</scope>
    <source>
        <strain evidence="2">cv. Niubang</strain>
    </source>
</reference>
<gene>
    <name evidence="1" type="ORF">L6452_21037</name>
</gene>
<accession>A0ACB9BC84</accession>
<comment type="caution">
    <text evidence="1">The sequence shown here is derived from an EMBL/GenBank/DDBJ whole genome shotgun (WGS) entry which is preliminary data.</text>
</comment>
<dbReference type="EMBL" id="CM042052">
    <property type="protein sequence ID" value="KAI3720127.1"/>
    <property type="molecule type" value="Genomic_DNA"/>
</dbReference>
<evidence type="ECO:0000313" key="1">
    <source>
        <dbReference type="EMBL" id="KAI3720127.1"/>
    </source>
</evidence>
<dbReference type="Proteomes" id="UP001055879">
    <property type="component" value="Linkage Group LG06"/>
</dbReference>
<proteinExistence type="predicted"/>
<evidence type="ECO:0000313" key="2">
    <source>
        <dbReference type="Proteomes" id="UP001055879"/>
    </source>
</evidence>
<reference evidence="1 2" key="2">
    <citation type="journal article" date="2022" name="Mol. Ecol. Resour.">
        <title>The genomes of chicory, endive, great burdock and yacon provide insights into Asteraceae paleo-polyploidization history and plant inulin production.</title>
        <authorList>
            <person name="Fan W."/>
            <person name="Wang S."/>
            <person name="Wang H."/>
            <person name="Wang A."/>
            <person name="Jiang F."/>
            <person name="Liu H."/>
            <person name="Zhao H."/>
            <person name="Xu D."/>
            <person name="Zhang Y."/>
        </authorList>
    </citation>
    <scope>NUCLEOTIDE SEQUENCE [LARGE SCALE GENOMIC DNA]</scope>
    <source>
        <strain evidence="2">cv. Niubang</strain>
    </source>
</reference>
<protein>
    <submittedName>
        <fullName evidence="1">Uncharacterized protein</fullName>
    </submittedName>
</protein>
<organism evidence="1 2">
    <name type="scientific">Arctium lappa</name>
    <name type="common">Greater burdock</name>
    <name type="synonym">Lappa major</name>
    <dbReference type="NCBI Taxonomy" id="4217"/>
    <lineage>
        <taxon>Eukaryota</taxon>
        <taxon>Viridiplantae</taxon>
        <taxon>Streptophyta</taxon>
        <taxon>Embryophyta</taxon>
        <taxon>Tracheophyta</taxon>
        <taxon>Spermatophyta</taxon>
        <taxon>Magnoliopsida</taxon>
        <taxon>eudicotyledons</taxon>
        <taxon>Gunneridae</taxon>
        <taxon>Pentapetalae</taxon>
        <taxon>asterids</taxon>
        <taxon>campanulids</taxon>
        <taxon>Asterales</taxon>
        <taxon>Asteraceae</taxon>
        <taxon>Carduoideae</taxon>
        <taxon>Cardueae</taxon>
        <taxon>Arctiinae</taxon>
        <taxon>Arctium</taxon>
    </lineage>
</organism>